<dbReference type="SUPFAM" id="SSF51735">
    <property type="entry name" value="NAD(P)-binding Rossmann-fold domains"/>
    <property type="match status" value="1"/>
</dbReference>
<dbReference type="GO" id="GO:0000271">
    <property type="term" value="P:polysaccharide biosynthetic process"/>
    <property type="evidence" value="ECO:0007669"/>
    <property type="project" value="InterPro"/>
</dbReference>
<dbReference type="PANTHER" id="PTHR43491">
    <property type="entry name" value="UDP-N-ACETYL-D-MANNOSAMINE DEHYDROGENASE"/>
    <property type="match status" value="1"/>
</dbReference>
<dbReference type="Pfam" id="PF03721">
    <property type="entry name" value="UDPG_MGDP_dh_N"/>
    <property type="match status" value="1"/>
</dbReference>
<name>A0A9X3SBE2_9ACTN</name>
<dbReference type="Proteomes" id="UP001149140">
    <property type="component" value="Unassembled WGS sequence"/>
</dbReference>
<dbReference type="SMART" id="SM00984">
    <property type="entry name" value="UDPG_MGDP_dh_C"/>
    <property type="match status" value="1"/>
</dbReference>
<dbReference type="InterPro" id="IPR036220">
    <property type="entry name" value="UDP-Glc/GDP-Man_DH_C_sf"/>
</dbReference>
<dbReference type="SUPFAM" id="SSF52413">
    <property type="entry name" value="UDP-glucose/GDP-mannose dehydrogenase C-terminal domain"/>
    <property type="match status" value="1"/>
</dbReference>
<dbReference type="InterPro" id="IPR008927">
    <property type="entry name" value="6-PGluconate_DH-like_C_sf"/>
</dbReference>
<dbReference type="InterPro" id="IPR014026">
    <property type="entry name" value="UDP-Glc/GDP-Man_DH_dimer"/>
</dbReference>
<dbReference type="AlphaFoldDB" id="A0A9X3SBE2"/>
<evidence type="ECO:0000256" key="3">
    <source>
        <dbReference type="PIRNR" id="PIRNR000124"/>
    </source>
</evidence>
<organism evidence="5 6">
    <name type="scientific">Solirubrobacter ginsenosidimutans</name>
    <dbReference type="NCBI Taxonomy" id="490573"/>
    <lineage>
        <taxon>Bacteria</taxon>
        <taxon>Bacillati</taxon>
        <taxon>Actinomycetota</taxon>
        <taxon>Thermoleophilia</taxon>
        <taxon>Solirubrobacterales</taxon>
        <taxon>Solirubrobacteraceae</taxon>
        <taxon>Solirubrobacter</taxon>
    </lineage>
</organism>
<dbReference type="InterPro" id="IPR017476">
    <property type="entry name" value="UDP-Glc/GDP-Man"/>
</dbReference>
<accession>A0A9X3SBE2</accession>
<dbReference type="RefSeq" id="WP_270046186.1">
    <property type="nucleotide sequence ID" value="NZ_JAPDOD010000081.1"/>
</dbReference>
<dbReference type="Pfam" id="PF03720">
    <property type="entry name" value="UDPG_MGDP_dh_C"/>
    <property type="match status" value="1"/>
</dbReference>
<evidence type="ECO:0000259" key="4">
    <source>
        <dbReference type="SMART" id="SM00984"/>
    </source>
</evidence>
<dbReference type="GO" id="GO:0016616">
    <property type="term" value="F:oxidoreductase activity, acting on the CH-OH group of donors, NAD or NADP as acceptor"/>
    <property type="evidence" value="ECO:0007669"/>
    <property type="project" value="InterPro"/>
</dbReference>
<feature type="domain" description="UDP-glucose/GDP-mannose dehydrogenase C-terminal" evidence="4">
    <location>
        <begin position="314"/>
        <end position="406"/>
    </location>
</feature>
<dbReference type="EMBL" id="JAPDOD010000081">
    <property type="protein sequence ID" value="MDA0166933.1"/>
    <property type="molecule type" value="Genomic_DNA"/>
</dbReference>
<dbReference type="GO" id="GO:0051287">
    <property type="term" value="F:NAD binding"/>
    <property type="evidence" value="ECO:0007669"/>
    <property type="project" value="InterPro"/>
</dbReference>
<dbReference type="SUPFAM" id="SSF48179">
    <property type="entry name" value="6-phosphogluconate dehydrogenase C-terminal domain-like"/>
    <property type="match status" value="1"/>
</dbReference>
<dbReference type="PIRSF" id="PIRSF500136">
    <property type="entry name" value="UDP_ManNAc_DH"/>
    <property type="match status" value="1"/>
</dbReference>
<dbReference type="Pfam" id="PF00984">
    <property type="entry name" value="UDPG_MGDP_dh"/>
    <property type="match status" value="1"/>
</dbReference>
<keyword evidence="6" id="KW-1185">Reference proteome</keyword>
<dbReference type="InterPro" id="IPR014027">
    <property type="entry name" value="UDP-Glc/GDP-Man_DH_C"/>
</dbReference>
<proteinExistence type="inferred from homology"/>
<comment type="similarity">
    <text evidence="3">Belongs to the UDP-glucose/GDP-mannose dehydrogenase family.</text>
</comment>
<dbReference type="Gene3D" id="3.40.50.720">
    <property type="entry name" value="NAD(P)-binding Rossmann-like Domain"/>
    <property type="match status" value="2"/>
</dbReference>
<keyword evidence="1" id="KW-0560">Oxidoreductase</keyword>
<sequence length="419" mass="45125">MSIGIVGLGYVGLPLAMEFAEVGIDVIGVDIDAGKVAGLRRGHSHIEDVPDARLQGVLERCSFSTRFVDLHDAEAILICVPTPLNANREPELGPLLGSARALGGVIRSGQIIVLESTTFPGTTRDYLVPLLEESGLRAGVDFALAFSPERVDPGRTDYTIATTPKIVGGLTPRCTELAAEVYGRVCSTVVPVGSPETAEMAKLLENIFRSVNIALVNELAMLADRMNVDIWEVIDAASTKPFGFMRFEPGPGMGGHCLPVDPFYLTWRAREFDFATEFIELAGKVNKQMPYFCVEKIEQALNDVSKSVRGSRVVVLGVSYKPGVGDIRESPALKIIELLQARGAEVVYHDPYVAELPSMGLVNSDLDAAMVAADLAVIVTAHPGVDHEQIVRSAPIAVDLRGVTRGLQEPTVRQLGRAR</sequence>
<keyword evidence="2" id="KW-0520">NAD</keyword>
<dbReference type="InterPro" id="IPR001732">
    <property type="entry name" value="UDP-Glc/GDP-Man_DH_N"/>
</dbReference>
<dbReference type="PIRSF" id="PIRSF000124">
    <property type="entry name" value="UDPglc_GDPman_dh"/>
    <property type="match status" value="1"/>
</dbReference>
<dbReference type="NCBIfam" id="TIGR03026">
    <property type="entry name" value="NDP-sugDHase"/>
    <property type="match status" value="1"/>
</dbReference>
<protein>
    <submittedName>
        <fullName evidence="5">Nucleotide sugar dehydrogenase</fullName>
    </submittedName>
</protein>
<dbReference type="GO" id="GO:0016628">
    <property type="term" value="F:oxidoreductase activity, acting on the CH-CH group of donors, NAD or NADP as acceptor"/>
    <property type="evidence" value="ECO:0007669"/>
    <property type="project" value="InterPro"/>
</dbReference>
<comment type="caution">
    <text evidence="5">The sequence shown here is derived from an EMBL/GenBank/DDBJ whole genome shotgun (WGS) entry which is preliminary data.</text>
</comment>
<dbReference type="InterPro" id="IPR028359">
    <property type="entry name" value="UDP_ManNAc/GlcNAc_DH"/>
</dbReference>
<reference evidence="5" key="1">
    <citation type="submission" date="2022-10" db="EMBL/GenBank/DDBJ databases">
        <title>The WGS of Solirubrobacter ginsenosidimutans DSM 21036.</title>
        <authorList>
            <person name="Jiang Z."/>
        </authorList>
    </citation>
    <scope>NUCLEOTIDE SEQUENCE</scope>
    <source>
        <strain evidence="5">DSM 21036</strain>
    </source>
</reference>
<evidence type="ECO:0000256" key="1">
    <source>
        <dbReference type="ARBA" id="ARBA00023002"/>
    </source>
</evidence>
<evidence type="ECO:0000313" key="6">
    <source>
        <dbReference type="Proteomes" id="UP001149140"/>
    </source>
</evidence>
<gene>
    <name evidence="5" type="ORF">OM076_42125</name>
</gene>
<dbReference type="PANTHER" id="PTHR43491:SF1">
    <property type="entry name" value="UDP-N-ACETYL-D-MANNOSAMINE DEHYDROGENASE"/>
    <property type="match status" value="1"/>
</dbReference>
<dbReference type="InterPro" id="IPR036291">
    <property type="entry name" value="NAD(P)-bd_dom_sf"/>
</dbReference>
<evidence type="ECO:0000313" key="5">
    <source>
        <dbReference type="EMBL" id="MDA0166933.1"/>
    </source>
</evidence>
<evidence type="ECO:0000256" key="2">
    <source>
        <dbReference type="ARBA" id="ARBA00023027"/>
    </source>
</evidence>